<keyword evidence="1" id="KW-0472">Membrane</keyword>
<organism evidence="2 3">
    <name type="scientific">Synechococcus phage ACG-2014j</name>
    <dbReference type="NCBI Taxonomy" id="1493514"/>
    <lineage>
        <taxon>Viruses</taxon>
        <taxon>Duplodnaviria</taxon>
        <taxon>Heunggongvirae</taxon>
        <taxon>Uroviricota</taxon>
        <taxon>Caudoviricetes</taxon>
        <taxon>Pantevenvirales</taxon>
        <taxon>Kyanoviridae</taxon>
        <taxon>Potamoivirus</taxon>
        <taxon>Potamoivirus tusconj</taxon>
    </lineage>
</organism>
<sequence>MMLQFARFCGVVLNNPYGLGFLSTILVFVPIIGMWAVHKYDWQHWEPFHKHE</sequence>
<proteinExistence type="predicted"/>
<keyword evidence="1" id="KW-1133">Transmembrane helix</keyword>
<name>A0A0E3FJ59_9CAUD</name>
<gene>
    <name evidence="2" type="ORF">Syn7803US23_102</name>
</gene>
<dbReference type="EMBL" id="KJ019089">
    <property type="protein sequence ID" value="AIX28446.1"/>
    <property type="molecule type" value="Genomic_DNA"/>
</dbReference>
<feature type="transmembrane region" description="Helical" evidence="1">
    <location>
        <begin position="17"/>
        <end position="37"/>
    </location>
</feature>
<evidence type="ECO:0000313" key="2">
    <source>
        <dbReference type="EMBL" id="AIX28446.1"/>
    </source>
</evidence>
<reference evidence="2 3" key="1">
    <citation type="submission" date="2013-12" db="EMBL/GenBank/DDBJ databases">
        <title>Ecological redundancy of diverse viral populations within a natural community.</title>
        <authorList>
            <person name="Gregory A.C."/>
            <person name="LaButti K."/>
            <person name="Copeland A."/>
            <person name="Woyke T."/>
            <person name="Sullivan M.B."/>
        </authorList>
    </citation>
    <scope>NUCLEOTIDE SEQUENCE [LARGE SCALE GENOMIC DNA]</scope>
    <source>
        <strain evidence="2">Syn7803US23</strain>
    </source>
</reference>
<protein>
    <submittedName>
        <fullName evidence="2">Uncharacterized protein</fullName>
    </submittedName>
</protein>
<evidence type="ECO:0000313" key="3">
    <source>
        <dbReference type="Proteomes" id="UP000185285"/>
    </source>
</evidence>
<accession>A0A0E3FJ59</accession>
<keyword evidence="1" id="KW-0812">Transmembrane</keyword>
<dbReference type="Proteomes" id="UP000185285">
    <property type="component" value="Segment"/>
</dbReference>
<keyword evidence="3" id="KW-1185">Reference proteome</keyword>
<evidence type="ECO:0000256" key="1">
    <source>
        <dbReference type="SAM" id="Phobius"/>
    </source>
</evidence>